<evidence type="ECO:0000313" key="1">
    <source>
        <dbReference type="EMBL" id="GAA2130815.1"/>
    </source>
</evidence>
<protein>
    <submittedName>
        <fullName evidence="1">Uncharacterized protein</fullName>
    </submittedName>
</protein>
<sequence length="143" mass="15809">MTLARIALPSGRSIELSSVQLSSTYGGMLEGYPHGRWNDRLLERLLRNTEQARPGTPVHLVTPVREYPDTSAGGFGPVELLPAVTCVGSFESHPVDPQLVQVLHRSTLTVIWFQATPDMPSDDAPDDGLRGIRWDELAKDYEL</sequence>
<accession>A0ABN2YQW4</accession>
<name>A0ABN2YQW4_9ACTN</name>
<keyword evidence="2" id="KW-1185">Reference proteome</keyword>
<gene>
    <name evidence="1" type="ORF">GCM10009760_03820</name>
</gene>
<dbReference type="Proteomes" id="UP001422759">
    <property type="component" value="Unassembled WGS sequence"/>
</dbReference>
<organism evidence="1 2">
    <name type="scientific">Kitasatospora kazusensis</name>
    <dbReference type="NCBI Taxonomy" id="407974"/>
    <lineage>
        <taxon>Bacteria</taxon>
        <taxon>Bacillati</taxon>
        <taxon>Actinomycetota</taxon>
        <taxon>Actinomycetes</taxon>
        <taxon>Kitasatosporales</taxon>
        <taxon>Streptomycetaceae</taxon>
        <taxon>Kitasatospora</taxon>
    </lineage>
</organism>
<reference evidence="1 2" key="1">
    <citation type="journal article" date="2019" name="Int. J. Syst. Evol. Microbiol.">
        <title>The Global Catalogue of Microorganisms (GCM) 10K type strain sequencing project: providing services to taxonomists for standard genome sequencing and annotation.</title>
        <authorList>
            <consortium name="The Broad Institute Genomics Platform"/>
            <consortium name="The Broad Institute Genome Sequencing Center for Infectious Disease"/>
            <person name="Wu L."/>
            <person name="Ma J."/>
        </authorList>
    </citation>
    <scope>NUCLEOTIDE SEQUENCE [LARGE SCALE GENOMIC DNA]</scope>
    <source>
        <strain evidence="1 2">JCM 14560</strain>
    </source>
</reference>
<proteinExistence type="predicted"/>
<dbReference type="EMBL" id="BAAANT010000001">
    <property type="protein sequence ID" value="GAA2130815.1"/>
    <property type="molecule type" value="Genomic_DNA"/>
</dbReference>
<comment type="caution">
    <text evidence="1">The sequence shown here is derived from an EMBL/GenBank/DDBJ whole genome shotgun (WGS) entry which is preliminary data.</text>
</comment>
<evidence type="ECO:0000313" key="2">
    <source>
        <dbReference type="Proteomes" id="UP001422759"/>
    </source>
</evidence>
<dbReference type="RefSeq" id="WP_344459936.1">
    <property type="nucleotide sequence ID" value="NZ_BAAANT010000001.1"/>
</dbReference>